<evidence type="ECO:0000256" key="2">
    <source>
        <dbReference type="ARBA" id="ARBA00023125"/>
    </source>
</evidence>
<accession>A0ABD3SP29</accession>
<protein>
    <recommendedName>
        <fullName evidence="4">HSF-type DNA-binding domain-containing protein</fullName>
    </recommendedName>
</protein>
<proteinExistence type="predicted"/>
<sequence length="83" mass="8952">MLEYVSKSEHSAAISWTDDGLAFVINQLDVFLEHVVPIFFNQTKFRSLASSTCGDSGDLALKTSGTINTSFGAVSKDSNTFKG</sequence>
<keyword evidence="2" id="KW-0238">DNA-binding</keyword>
<dbReference type="GO" id="GO:0003677">
    <property type="term" value="F:DNA binding"/>
    <property type="evidence" value="ECO:0007669"/>
    <property type="project" value="UniProtKB-KW"/>
</dbReference>
<dbReference type="Gene3D" id="1.10.10.10">
    <property type="entry name" value="Winged helix-like DNA-binding domain superfamily/Winged helix DNA-binding domain"/>
    <property type="match status" value="1"/>
</dbReference>
<dbReference type="InterPro" id="IPR036390">
    <property type="entry name" value="WH_DNA-bd_sf"/>
</dbReference>
<feature type="non-terminal residue" evidence="5">
    <location>
        <position position="83"/>
    </location>
</feature>
<dbReference type="Proteomes" id="UP001530377">
    <property type="component" value="Unassembled WGS sequence"/>
</dbReference>
<evidence type="ECO:0000259" key="4">
    <source>
        <dbReference type="Pfam" id="PF00447"/>
    </source>
</evidence>
<organism evidence="5 6">
    <name type="scientific">Cyclostephanos tholiformis</name>
    <dbReference type="NCBI Taxonomy" id="382380"/>
    <lineage>
        <taxon>Eukaryota</taxon>
        <taxon>Sar</taxon>
        <taxon>Stramenopiles</taxon>
        <taxon>Ochrophyta</taxon>
        <taxon>Bacillariophyta</taxon>
        <taxon>Coscinodiscophyceae</taxon>
        <taxon>Thalassiosirophycidae</taxon>
        <taxon>Stephanodiscales</taxon>
        <taxon>Stephanodiscaceae</taxon>
        <taxon>Cyclostephanos</taxon>
    </lineage>
</organism>
<evidence type="ECO:0000256" key="1">
    <source>
        <dbReference type="ARBA" id="ARBA00004123"/>
    </source>
</evidence>
<keyword evidence="6" id="KW-1185">Reference proteome</keyword>
<dbReference type="SUPFAM" id="SSF46785">
    <property type="entry name" value="Winged helix' DNA-binding domain"/>
    <property type="match status" value="1"/>
</dbReference>
<dbReference type="EMBL" id="JALLPB020000023">
    <property type="protein sequence ID" value="KAL3826352.1"/>
    <property type="molecule type" value="Genomic_DNA"/>
</dbReference>
<dbReference type="Pfam" id="PF00447">
    <property type="entry name" value="HSF_DNA-bind"/>
    <property type="match status" value="1"/>
</dbReference>
<dbReference type="InterPro" id="IPR036388">
    <property type="entry name" value="WH-like_DNA-bd_sf"/>
</dbReference>
<comment type="caution">
    <text evidence="5">The sequence shown here is derived from an EMBL/GenBank/DDBJ whole genome shotgun (WGS) entry which is preliminary data.</text>
</comment>
<evidence type="ECO:0000313" key="5">
    <source>
        <dbReference type="EMBL" id="KAL3826352.1"/>
    </source>
</evidence>
<comment type="subcellular location">
    <subcellularLocation>
        <location evidence="1">Nucleus</location>
    </subcellularLocation>
</comment>
<evidence type="ECO:0000313" key="6">
    <source>
        <dbReference type="Proteomes" id="UP001530377"/>
    </source>
</evidence>
<feature type="domain" description="HSF-type DNA-binding" evidence="4">
    <location>
        <begin position="3"/>
        <end position="49"/>
    </location>
</feature>
<dbReference type="AlphaFoldDB" id="A0ABD3SP29"/>
<keyword evidence="3" id="KW-0539">Nucleus</keyword>
<dbReference type="GO" id="GO:0005634">
    <property type="term" value="C:nucleus"/>
    <property type="evidence" value="ECO:0007669"/>
    <property type="project" value="UniProtKB-SubCell"/>
</dbReference>
<dbReference type="InterPro" id="IPR000232">
    <property type="entry name" value="HSF_DNA-bd"/>
</dbReference>
<gene>
    <name evidence="5" type="ORF">ACHAXA_003676</name>
</gene>
<reference evidence="5 6" key="1">
    <citation type="submission" date="2024-10" db="EMBL/GenBank/DDBJ databases">
        <title>Updated reference genomes for cyclostephanoid diatoms.</title>
        <authorList>
            <person name="Roberts W.R."/>
            <person name="Alverson A.J."/>
        </authorList>
    </citation>
    <scope>NUCLEOTIDE SEQUENCE [LARGE SCALE GENOMIC DNA]</scope>
    <source>
        <strain evidence="5 6">AJA228-03</strain>
    </source>
</reference>
<name>A0ABD3SP29_9STRA</name>
<evidence type="ECO:0000256" key="3">
    <source>
        <dbReference type="ARBA" id="ARBA00023242"/>
    </source>
</evidence>